<dbReference type="KEGG" id="barh:WN72_11220"/>
<evidence type="ECO:0000313" key="1">
    <source>
        <dbReference type="EMBL" id="QOZ66820.1"/>
    </source>
</evidence>
<sequence length="292" mass="32453">MTESTENTADQTEAPLKLSEFLESVPPNTPTKIPDLFAIVQRQGSLSFIYNFELPDILIHCPNEICNGPRIFRCNEDSKVTLAGALHYRFFNYLCSNCRSSRKTFAVRLFVIQHTKAGSLTKLGESPPYGPTTPTRLLKLLGDERDTFLQGRRCENQGLGIGAFSYYRRVVENQKARIIDEIIKASAILGAKQETIDALEAAKTETQFSKSLALVKDAIPQALLIKGHNPLTLLHSALSDGLHGRSDEECLEIAHDVRVVLAELSERLSQVLKDEAELSTAVSRLLKQNNSK</sequence>
<name>A0AAE7TFT7_9BRAD</name>
<protein>
    <submittedName>
        <fullName evidence="1">Uncharacterized protein</fullName>
    </submittedName>
</protein>
<dbReference type="Proteomes" id="UP000594015">
    <property type="component" value="Chromosome"/>
</dbReference>
<dbReference type="AlphaFoldDB" id="A0AAE7TFT7"/>
<accession>A0AAE7TFT7</accession>
<dbReference type="EMBL" id="CP030050">
    <property type="protein sequence ID" value="QOZ66820.1"/>
    <property type="molecule type" value="Genomic_DNA"/>
</dbReference>
<gene>
    <name evidence="1" type="ORF">WN72_11220</name>
</gene>
<organism evidence="1 2">
    <name type="scientific">Bradyrhizobium arachidis</name>
    <dbReference type="NCBI Taxonomy" id="858423"/>
    <lineage>
        <taxon>Bacteria</taxon>
        <taxon>Pseudomonadati</taxon>
        <taxon>Pseudomonadota</taxon>
        <taxon>Alphaproteobacteria</taxon>
        <taxon>Hyphomicrobiales</taxon>
        <taxon>Nitrobacteraceae</taxon>
        <taxon>Bradyrhizobium</taxon>
    </lineage>
</organism>
<proteinExistence type="predicted"/>
<evidence type="ECO:0000313" key="2">
    <source>
        <dbReference type="Proteomes" id="UP000594015"/>
    </source>
</evidence>
<reference evidence="1 2" key="1">
    <citation type="submission" date="2018-06" db="EMBL/GenBank/DDBJ databases">
        <title>Comparative genomics of Bradyrhizobium nodulating Arachidis hypogaea.</title>
        <authorList>
            <person name="Li Y."/>
        </authorList>
    </citation>
    <scope>NUCLEOTIDE SEQUENCE [LARGE SCALE GENOMIC DNA]</scope>
    <source>
        <strain evidence="1 2">CCBAU 051107</strain>
    </source>
</reference>
<dbReference type="RefSeq" id="WP_092220226.1">
    <property type="nucleotide sequence ID" value="NZ_CP030050.1"/>
</dbReference>